<accession>A0ABT3FYW6</accession>
<reference evidence="2" key="1">
    <citation type="submission" date="2022-10" db="EMBL/GenBank/DDBJ databases">
        <title>Luteolibacter sp. GHJ8, whole genome shotgun sequencing project.</title>
        <authorList>
            <person name="Zhao G."/>
            <person name="Shen L."/>
        </authorList>
    </citation>
    <scope>NUCLEOTIDE SEQUENCE</scope>
    <source>
        <strain evidence="2">GHJ8</strain>
    </source>
</reference>
<evidence type="ECO:0000313" key="3">
    <source>
        <dbReference type="Proteomes" id="UP001165653"/>
    </source>
</evidence>
<proteinExistence type="predicted"/>
<organism evidence="2 3">
    <name type="scientific">Luteolibacter rhizosphaerae</name>
    <dbReference type="NCBI Taxonomy" id="2989719"/>
    <lineage>
        <taxon>Bacteria</taxon>
        <taxon>Pseudomonadati</taxon>
        <taxon>Verrucomicrobiota</taxon>
        <taxon>Verrucomicrobiia</taxon>
        <taxon>Verrucomicrobiales</taxon>
        <taxon>Verrucomicrobiaceae</taxon>
        <taxon>Luteolibacter</taxon>
    </lineage>
</organism>
<dbReference type="InterPro" id="IPR039022">
    <property type="entry name" value="KaiB-like"/>
</dbReference>
<dbReference type="PANTHER" id="PTHR41709:SF2">
    <property type="entry name" value="CIRCADIAN CLOCK PROTEIN KAIB2"/>
    <property type="match status" value="1"/>
</dbReference>
<evidence type="ECO:0000259" key="1">
    <source>
        <dbReference type="SMART" id="SM01248"/>
    </source>
</evidence>
<dbReference type="Proteomes" id="UP001165653">
    <property type="component" value="Unassembled WGS sequence"/>
</dbReference>
<dbReference type="InterPro" id="IPR036249">
    <property type="entry name" value="Thioredoxin-like_sf"/>
</dbReference>
<dbReference type="PANTHER" id="PTHR41709">
    <property type="entry name" value="KAIB-LIKE PROTEIN 1"/>
    <property type="match status" value="1"/>
</dbReference>
<gene>
    <name evidence="2" type="ORF">OJ996_02630</name>
</gene>
<dbReference type="Gene3D" id="3.40.30.10">
    <property type="entry name" value="Glutaredoxin"/>
    <property type="match status" value="1"/>
</dbReference>
<dbReference type="EMBL" id="JAPDDR010000001">
    <property type="protein sequence ID" value="MCW1912451.1"/>
    <property type="molecule type" value="Genomic_DNA"/>
</dbReference>
<comment type="caution">
    <text evidence="2">The sequence shown here is derived from an EMBL/GenBank/DDBJ whole genome shotgun (WGS) entry which is preliminary data.</text>
</comment>
<keyword evidence="3" id="KW-1185">Reference proteome</keyword>
<feature type="domain" description="KaiB" evidence="1">
    <location>
        <begin position="29"/>
        <end position="110"/>
    </location>
</feature>
<dbReference type="SMART" id="SM01248">
    <property type="entry name" value="KaiB"/>
    <property type="match status" value="1"/>
</dbReference>
<dbReference type="Pfam" id="PF07689">
    <property type="entry name" value="KaiB"/>
    <property type="match status" value="1"/>
</dbReference>
<dbReference type="RefSeq" id="WP_264510852.1">
    <property type="nucleotide sequence ID" value="NZ_JAPDDR010000001.1"/>
</dbReference>
<protein>
    <submittedName>
        <fullName evidence="2">Circadian clock KaiB family protein</fullName>
    </submittedName>
</protein>
<name>A0ABT3FYW6_9BACT</name>
<evidence type="ECO:0000313" key="2">
    <source>
        <dbReference type="EMBL" id="MCW1912451.1"/>
    </source>
</evidence>
<dbReference type="SUPFAM" id="SSF52833">
    <property type="entry name" value="Thioredoxin-like"/>
    <property type="match status" value="1"/>
</dbReference>
<sequence length="116" mass="12781">MKKASSTDENLRAMEAASAENAAACIKLRLYVIGDTQQSNRAIVNTRRICNEHLADRYHLDILNLREHPELAAVDQIIAAPTLVKIGPLPLRRFIGDMSDTRKILSGLGLDPSYPG</sequence>
<dbReference type="CDD" id="cd02978">
    <property type="entry name" value="KaiB_like"/>
    <property type="match status" value="1"/>
</dbReference>
<dbReference type="InterPro" id="IPR011649">
    <property type="entry name" value="KaiB_domain"/>
</dbReference>